<dbReference type="OrthoDB" id="9770286at2"/>
<dbReference type="EMBL" id="CP001964">
    <property type="protein sequence ID" value="ADG76549.1"/>
    <property type="molecule type" value="Genomic_DNA"/>
</dbReference>
<dbReference type="RefSeq" id="WP_013118877.1">
    <property type="nucleotide sequence ID" value="NC_014151.1"/>
</dbReference>
<evidence type="ECO:0000313" key="6">
    <source>
        <dbReference type="EMBL" id="ADG76549.1"/>
    </source>
</evidence>
<feature type="domain" description="Electron transfer flavoprotein alpha/beta-subunit N-terminal" evidence="5">
    <location>
        <begin position="12"/>
        <end position="195"/>
    </location>
</feature>
<evidence type="ECO:0000313" key="7">
    <source>
        <dbReference type="Proteomes" id="UP000000849"/>
    </source>
</evidence>
<dbReference type="PANTHER" id="PTHR43153:SF1">
    <property type="entry name" value="ELECTRON TRANSFER FLAVOPROTEIN SUBUNIT ALPHA, MITOCHONDRIAL"/>
    <property type="match status" value="1"/>
</dbReference>
<comment type="subunit">
    <text evidence="2">Heterodimer of an alpha and a beta subunit.</text>
</comment>
<dbReference type="GO" id="GO:0050660">
    <property type="term" value="F:flavin adenine dinucleotide binding"/>
    <property type="evidence" value="ECO:0007669"/>
    <property type="project" value="InterPro"/>
</dbReference>
<dbReference type="GO" id="GO:0009055">
    <property type="term" value="F:electron transfer activity"/>
    <property type="evidence" value="ECO:0007669"/>
    <property type="project" value="InterPro"/>
</dbReference>
<dbReference type="SUPFAM" id="SSF52467">
    <property type="entry name" value="DHS-like NAD/FAD-binding domain"/>
    <property type="match status" value="1"/>
</dbReference>
<dbReference type="SMART" id="SM00893">
    <property type="entry name" value="ETF"/>
    <property type="match status" value="1"/>
</dbReference>
<name>D5UE73_CELFN</name>
<comment type="function">
    <text evidence="3">The electron transfer flavoprotein serves as a specific electron acceptor for other dehydrogenases. It transfers the electrons to the main respiratory chain via ETF-ubiquinone oxidoreductase (ETF dehydrogenase).</text>
</comment>
<sequence length="330" mass="34242">MALNDRTHAGPVLVLVDHRDGVVAGPTLELLTVARSLGRVHALWRGAAPDGRAIRSLGEYGAEVVHHIAAVDPDAELSAVLAHDLVDVAESGAVSTVLLSSTAQHKEAAARAAFVLGSGLVVDAVGVRHEQDARVEATVHAFAATWAVRIDVGHPRAVITLRPGAVAPDAVQEALFPEVRPRRPENSVDLRGVRVLERIAHPSSYGPDLASARVVVAGGRGTDGDFSALRELAVALGGAVGSTRVATDEGWIGTETQIGQTGVAVAPALYIGAGISGAVHHRSGMQSAGTIVAINTDPEAPIFELADFGVVGDLFTVLPQLTAELRRLRT</sequence>
<dbReference type="eggNOG" id="COG2025">
    <property type="taxonomic scope" value="Bacteria"/>
</dbReference>
<evidence type="ECO:0000259" key="5">
    <source>
        <dbReference type="SMART" id="SM00893"/>
    </source>
</evidence>
<keyword evidence="7" id="KW-1185">Reference proteome</keyword>
<evidence type="ECO:0000256" key="2">
    <source>
        <dbReference type="ARBA" id="ARBA00011355"/>
    </source>
</evidence>
<feature type="binding site" evidence="4">
    <location>
        <begin position="274"/>
        <end position="281"/>
    </location>
    <ligand>
        <name>FAD</name>
        <dbReference type="ChEBI" id="CHEBI:57692"/>
    </ligand>
</feature>
<reference evidence="6 7" key="1">
    <citation type="journal article" date="2010" name="Stand. Genomic Sci.">
        <title>Complete genome sequence of Cellulomonas flavigena type strain (134).</title>
        <authorList>
            <person name="Abt B."/>
            <person name="Foster B."/>
            <person name="Lapidus A."/>
            <person name="Clum A."/>
            <person name="Sun H."/>
            <person name="Pukall R."/>
            <person name="Lucas S."/>
            <person name="Glavina Del Rio T."/>
            <person name="Nolan M."/>
            <person name="Tice H."/>
            <person name="Cheng J.F."/>
            <person name="Pitluck S."/>
            <person name="Liolios K."/>
            <person name="Ivanova N."/>
            <person name="Mavromatis K."/>
            <person name="Ovchinnikova G."/>
            <person name="Pati A."/>
            <person name="Goodwin L."/>
            <person name="Chen A."/>
            <person name="Palaniappan K."/>
            <person name="Land M."/>
            <person name="Hauser L."/>
            <person name="Chang Y.J."/>
            <person name="Jeffries C.D."/>
            <person name="Rohde M."/>
            <person name="Goker M."/>
            <person name="Woyke T."/>
            <person name="Bristow J."/>
            <person name="Eisen J.A."/>
            <person name="Markowitz V."/>
            <person name="Hugenholtz P."/>
            <person name="Kyrpides N.C."/>
            <person name="Klenk H.P."/>
        </authorList>
    </citation>
    <scope>NUCLEOTIDE SEQUENCE [LARGE SCALE GENOMIC DNA]</scope>
    <source>
        <strain evidence="7">ATCC 482 / DSM 20109 / BCRC 11376 / JCM 18109 / NBRC 3775 / NCIMB 8073 / NRS 134</strain>
    </source>
</reference>
<dbReference type="SUPFAM" id="SSF52402">
    <property type="entry name" value="Adenine nucleotide alpha hydrolases-like"/>
    <property type="match status" value="1"/>
</dbReference>
<dbReference type="GO" id="GO:0033539">
    <property type="term" value="P:fatty acid beta-oxidation using acyl-CoA dehydrogenase"/>
    <property type="evidence" value="ECO:0007669"/>
    <property type="project" value="TreeGrafter"/>
</dbReference>
<feature type="binding site" evidence="4">
    <location>
        <position position="220"/>
    </location>
    <ligand>
        <name>FAD</name>
        <dbReference type="ChEBI" id="CHEBI:57692"/>
    </ligand>
</feature>
<dbReference type="HOGENOM" id="CLU_034178_0_1_11"/>
<dbReference type="Pfam" id="PF00766">
    <property type="entry name" value="ETF_alpha"/>
    <property type="match status" value="1"/>
</dbReference>
<dbReference type="PANTHER" id="PTHR43153">
    <property type="entry name" value="ELECTRON TRANSFER FLAVOPROTEIN ALPHA"/>
    <property type="match status" value="1"/>
</dbReference>
<organism evidence="6 7">
    <name type="scientific">Cellulomonas flavigena (strain ATCC 482 / DSM 20109 / BCRC 11376 / JCM 18109 / NBRC 3775 / NCIMB 8073 / NRS 134)</name>
    <dbReference type="NCBI Taxonomy" id="446466"/>
    <lineage>
        <taxon>Bacteria</taxon>
        <taxon>Bacillati</taxon>
        <taxon>Actinomycetota</taxon>
        <taxon>Actinomycetes</taxon>
        <taxon>Micrococcales</taxon>
        <taxon>Cellulomonadaceae</taxon>
        <taxon>Cellulomonas</taxon>
    </lineage>
</organism>
<protein>
    <submittedName>
        <fullName evidence="6">Electron transfer flavoprotein alpha subunit</fullName>
    </submittedName>
</protein>
<dbReference type="InterPro" id="IPR014729">
    <property type="entry name" value="Rossmann-like_a/b/a_fold"/>
</dbReference>
<feature type="binding site" evidence="4">
    <location>
        <begin position="257"/>
        <end position="261"/>
    </location>
    <ligand>
        <name>FAD</name>
        <dbReference type="ChEBI" id="CHEBI:57692"/>
    </ligand>
</feature>
<evidence type="ECO:0000256" key="1">
    <source>
        <dbReference type="ARBA" id="ARBA00005817"/>
    </source>
</evidence>
<feature type="binding site" evidence="4">
    <location>
        <position position="295"/>
    </location>
    <ligand>
        <name>FAD</name>
        <dbReference type="ChEBI" id="CHEBI:57692"/>
    </ligand>
</feature>
<dbReference type="KEGG" id="cfl:Cfla_3680"/>
<feature type="binding site" evidence="4">
    <location>
        <begin position="243"/>
        <end position="244"/>
    </location>
    <ligand>
        <name>FAD</name>
        <dbReference type="ChEBI" id="CHEBI:57692"/>
    </ligand>
</feature>
<evidence type="ECO:0000256" key="4">
    <source>
        <dbReference type="PIRSR" id="PIRSR000089-1"/>
    </source>
</evidence>
<dbReference type="InterPro" id="IPR014730">
    <property type="entry name" value="ETF_a/b_N"/>
</dbReference>
<dbReference type="InterPro" id="IPR029035">
    <property type="entry name" value="DHS-like_NAD/FAD-binding_dom"/>
</dbReference>
<dbReference type="PIRSF" id="PIRSF000089">
    <property type="entry name" value="Electra_flavoP_a"/>
    <property type="match status" value="1"/>
</dbReference>
<dbReference type="Proteomes" id="UP000000849">
    <property type="component" value="Chromosome"/>
</dbReference>
<dbReference type="Pfam" id="PF01012">
    <property type="entry name" value="ETF"/>
    <property type="match status" value="1"/>
</dbReference>
<dbReference type="AlphaFoldDB" id="D5UE73"/>
<dbReference type="Gene3D" id="3.40.50.620">
    <property type="entry name" value="HUPs"/>
    <property type="match status" value="1"/>
</dbReference>
<comment type="cofactor">
    <cofactor evidence="4">
        <name>FAD</name>
        <dbReference type="ChEBI" id="CHEBI:57692"/>
    </cofactor>
    <text evidence="4">Binds 1 FAD per dimer.</text>
</comment>
<comment type="similarity">
    <text evidence="1">Belongs to the ETF alpha-subunit/FixB family.</text>
</comment>
<keyword evidence="4" id="KW-0274">FAD</keyword>
<dbReference type="InterPro" id="IPR001308">
    <property type="entry name" value="ETF_a/FixB"/>
</dbReference>
<evidence type="ECO:0000256" key="3">
    <source>
        <dbReference type="ARBA" id="ARBA00025649"/>
    </source>
</evidence>
<dbReference type="STRING" id="446466.Cfla_3680"/>
<accession>D5UE73</accession>
<keyword evidence="4" id="KW-0285">Flavoprotein</keyword>
<dbReference type="InterPro" id="IPR014731">
    <property type="entry name" value="ETF_asu_C"/>
</dbReference>
<dbReference type="Gene3D" id="3.40.50.1220">
    <property type="entry name" value="TPP-binding domain"/>
    <property type="match status" value="1"/>
</dbReference>
<proteinExistence type="inferred from homology"/>
<gene>
    <name evidence="6" type="ordered locus">Cfla_3680</name>
</gene>